<sequence>MSDHPSVPRRGPSRRTVAKAAALGVAGLLVGAGKASAADVTVTQLGPRTYDLGIPSAALGRTAPVRIILPTSYAAFPGRTWPVLHLLHGAHDDYNSWTRETDIEAFTANRDLIVAMPDGGPTGIPTRWKTGPDYETFQLQEVPAVLRTGYRASTVQAVAGVSTGGYGAMAHAARHPGTFVAAASYSGIPDTTVTNMPTIVQGIVRRENLDPLTLWGDPTTDAATWQEFNPRARAAALRGTALYVSVGSGSLDGGVGSILALLQIIISGTANVLPGVLESLVAPSTQAFVTALGQLGIPATQHLYQGGGHQWSDWKREFATSWPVLAGALGLPA</sequence>
<dbReference type="PANTHER" id="PTHR48098:SF1">
    <property type="entry name" value="DIACYLGLYCEROL ACYLTRANSFERASE_MYCOLYLTRANSFERASE AG85A"/>
    <property type="match status" value="1"/>
</dbReference>
<dbReference type="InterPro" id="IPR006311">
    <property type="entry name" value="TAT_signal"/>
</dbReference>
<feature type="signal peptide" evidence="9">
    <location>
        <begin position="1"/>
        <end position="37"/>
    </location>
</feature>
<dbReference type="Pfam" id="PF00756">
    <property type="entry name" value="Esterase"/>
    <property type="match status" value="1"/>
</dbReference>
<dbReference type="SUPFAM" id="SSF53474">
    <property type="entry name" value="alpha/beta-Hydrolases"/>
    <property type="match status" value="1"/>
</dbReference>
<dbReference type="EC" id="2.3.1.122" evidence="3"/>
<keyword evidence="9" id="KW-0732">Signal</keyword>
<evidence type="ECO:0000313" key="11">
    <source>
        <dbReference type="Proteomes" id="UP001187346"/>
    </source>
</evidence>
<gene>
    <name evidence="10" type="ORF">R5A26_08320</name>
</gene>
<evidence type="ECO:0000313" key="10">
    <source>
        <dbReference type="EMBL" id="MDV7215955.1"/>
    </source>
</evidence>
<organism evidence="10 11">
    <name type="scientific">Streptomyces prunicolor</name>
    <dbReference type="NCBI Taxonomy" id="67348"/>
    <lineage>
        <taxon>Bacteria</taxon>
        <taxon>Bacillati</taxon>
        <taxon>Actinomycetota</taxon>
        <taxon>Actinomycetes</taxon>
        <taxon>Kitasatosporales</taxon>
        <taxon>Streptomycetaceae</taxon>
        <taxon>Streptomyces</taxon>
    </lineage>
</organism>
<keyword evidence="6" id="KW-0012">Acyltransferase</keyword>
<comment type="catalytic activity">
    <reaction evidence="1">
        <text>2 alpha,alpha'-trehalose 6-mycolate = alpha,alpha'-trehalose 6,6'-bismycolate + alpha,alpha-trehalose</text>
        <dbReference type="Rhea" id="RHEA:23472"/>
        <dbReference type="ChEBI" id="CHEBI:16551"/>
        <dbReference type="ChEBI" id="CHEBI:18195"/>
        <dbReference type="ChEBI" id="CHEBI:18234"/>
        <dbReference type="EC" id="2.3.1.122"/>
    </reaction>
</comment>
<feature type="chain" id="PRO_5046433087" description="Acyl-CoA:diacylglycerol acyltransferase" evidence="9">
    <location>
        <begin position="38"/>
        <end position="333"/>
    </location>
</feature>
<evidence type="ECO:0000256" key="2">
    <source>
        <dbReference type="ARBA" id="ARBA00005874"/>
    </source>
</evidence>
<dbReference type="InterPro" id="IPR000801">
    <property type="entry name" value="Esterase-like"/>
</dbReference>
<keyword evidence="11" id="KW-1185">Reference proteome</keyword>
<evidence type="ECO:0000256" key="1">
    <source>
        <dbReference type="ARBA" id="ARBA00000697"/>
    </source>
</evidence>
<dbReference type="Gene3D" id="3.40.50.1820">
    <property type="entry name" value="alpha/beta hydrolase"/>
    <property type="match status" value="1"/>
</dbReference>
<proteinExistence type="inferred from homology"/>
<dbReference type="GO" id="GO:0016787">
    <property type="term" value="F:hydrolase activity"/>
    <property type="evidence" value="ECO:0007669"/>
    <property type="project" value="UniProtKB-KW"/>
</dbReference>
<comment type="similarity">
    <text evidence="2">Belongs to the mycobacterial A85 antigen family.</text>
</comment>
<evidence type="ECO:0000256" key="6">
    <source>
        <dbReference type="ARBA" id="ARBA00023315"/>
    </source>
</evidence>
<reference evidence="10 11" key="1">
    <citation type="submission" date="2023-10" db="EMBL/GenBank/DDBJ databases">
        <title>Characterization of rhizosphere-enriched actinobacteria from wheat plants lab-grown on chernevaya soil.</title>
        <authorList>
            <person name="Tikhonova E.N."/>
            <person name="Konopkin A."/>
            <person name="Kravchenko I.K."/>
        </authorList>
    </citation>
    <scope>NUCLEOTIDE SEQUENCE [LARGE SCALE GENOMIC DNA]</scope>
    <source>
        <strain evidence="10 11">RR29</strain>
    </source>
</reference>
<dbReference type="InterPro" id="IPR050583">
    <property type="entry name" value="Mycobacterial_A85_antigen"/>
</dbReference>
<accession>A0ABU4F790</accession>
<comment type="caution">
    <text evidence="10">The sequence shown here is derived from an EMBL/GenBank/DDBJ whole genome shotgun (WGS) entry which is preliminary data.</text>
</comment>
<name>A0ABU4F790_9ACTN</name>
<dbReference type="EMBL" id="JAWMAJ010000020">
    <property type="protein sequence ID" value="MDV7215955.1"/>
    <property type="molecule type" value="Genomic_DNA"/>
</dbReference>
<protein>
    <recommendedName>
        <fullName evidence="7">Acyl-CoA:diacylglycerol acyltransferase</fullName>
        <ecNumber evidence="3">2.3.1.122</ecNumber>
        <ecNumber evidence="4">2.3.1.20</ecNumber>
    </recommendedName>
</protein>
<comment type="catalytic activity">
    <reaction evidence="8">
        <text>an acyl-CoA + a 1,2-diacyl-sn-glycerol = a triacyl-sn-glycerol + CoA</text>
        <dbReference type="Rhea" id="RHEA:10868"/>
        <dbReference type="ChEBI" id="CHEBI:17815"/>
        <dbReference type="ChEBI" id="CHEBI:57287"/>
        <dbReference type="ChEBI" id="CHEBI:58342"/>
        <dbReference type="ChEBI" id="CHEBI:64615"/>
        <dbReference type="EC" id="2.3.1.20"/>
    </reaction>
</comment>
<keyword evidence="10" id="KW-0378">Hydrolase</keyword>
<dbReference type="InterPro" id="IPR029058">
    <property type="entry name" value="AB_hydrolase_fold"/>
</dbReference>
<dbReference type="RefSeq" id="WP_317770677.1">
    <property type="nucleotide sequence ID" value="NZ_JAWMAJ010000020.1"/>
</dbReference>
<evidence type="ECO:0000256" key="7">
    <source>
        <dbReference type="ARBA" id="ARBA00032572"/>
    </source>
</evidence>
<evidence type="ECO:0000256" key="5">
    <source>
        <dbReference type="ARBA" id="ARBA00022679"/>
    </source>
</evidence>
<dbReference type="PANTHER" id="PTHR48098">
    <property type="entry name" value="ENTEROCHELIN ESTERASE-RELATED"/>
    <property type="match status" value="1"/>
</dbReference>
<evidence type="ECO:0000256" key="4">
    <source>
        <dbReference type="ARBA" id="ARBA00013244"/>
    </source>
</evidence>
<keyword evidence="5" id="KW-0808">Transferase</keyword>
<dbReference type="EC" id="2.3.1.20" evidence="4"/>
<dbReference type="PROSITE" id="PS51318">
    <property type="entry name" value="TAT"/>
    <property type="match status" value="1"/>
</dbReference>
<evidence type="ECO:0000256" key="9">
    <source>
        <dbReference type="SAM" id="SignalP"/>
    </source>
</evidence>
<evidence type="ECO:0000256" key="8">
    <source>
        <dbReference type="ARBA" id="ARBA00048109"/>
    </source>
</evidence>
<dbReference type="Proteomes" id="UP001187346">
    <property type="component" value="Unassembled WGS sequence"/>
</dbReference>
<evidence type="ECO:0000256" key="3">
    <source>
        <dbReference type="ARBA" id="ARBA00012820"/>
    </source>
</evidence>